<dbReference type="PANTHER" id="PTHR32089:SF112">
    <property type="entry name" value="LYSOZYME-LIKE PROTEIN-RELATED"/>
    <property type="match status" value="1"/>
</dbReference>
<keyword evidence="3" id="KW-0175">Coiled coil</keyword>
<dbReference type="InterPro" id="IPR029151">
    <property type="entry name" value="Sensor-like_sf"/>
</dbReference>
<dbReference type="GO" id="GO:0016020">
    <property type="term" value="C:membrane"/>
    <property type="evidence" value="ECO:0007669"/>
    <property type="project" value="InterPro"/>
</dbReference>
<dbReference type="SUPFAM" id="SSF58104">
    <property type="entry name" value="Methyl-accepting chemotaxis protein (MCP) signaling domain"/>
    <property type="match status" value="1"/>
</dbReference>
<evidence type="ECO:0000256" key="2">
    <source>
        <dbReference type="PROSITE-ProRule" id="PRU00284"/>
    </source>
</evidence>
<dbReference type="PANTHER" id="PTHR32089">
    <property type="entry name" value="METHYL-ACCEPTING CHEMOTAXIS PROTEIN MCPB"/>
    <property type="match status" value="1"/>
</dbReference>
<evidence type="ECO:0000313" key="5">
    <source>
        <dbReference type="EMBL" id="MSU01979.1"/>
    </source>
</evidence>
<dbReference type="InterPro" id="IPR004089">
    <property type="entry name" value="MCPsignal_dom"/>
</dbReference>
<dbReference type="SUPFAM" id="SSF103190">
    <property type="entry name" value="Sensory domain-like"/>
    <property type="match status" value="1"/>
</dbReference>
<evidence type="ECO:0000313" key="6">
    <source>
        <dbReference type="Proteomes" id="UP000469523"/>
    </source>
</evidence>
<evidence type="ECO:0000256" key="3">
    <source>
        <dbReference type="SAM" id="Coils"/>
    </source>
</evidence>
<dbReference type="EMBL" id="VUNQ01000022">
    <property type="protein sequence ID" value="MSU01979.1"/>
    <property type="molecule type" value="Genomic_DNA"/>
</dbReference>
<keyword evidence="6" id="KW-1185">Reference proteome</keyword>
<proteinExistence type="predicted"/>
<dbReference type="SMART" id="SM00283">
    <property type="entry name" value="MA"/>
    <property type="match status" value="1"/>
</dbReference>
<evidence type="ECO:0000256" key="1">
    <source>
        <dbReference type="ARBA" id="ARBA00023224"/>
    </source>
</evidence>
<sequence length="277" mass="30657">MEGKTKEEIFNHFIYIASYLPELFSEDIIIGVTDRKKFLYQSINDNIPVTARRGDEVTKGDGMYETMEEEKTISVIVPEEKFGVTFRSVSVPIRDENGEIIGAFGVGRSLEKQVKIGLLSENLSSSLQEISQAITQIFAGVQGATLSNTNVLDIAKDAYEDAKGTDEIIRFINGVGRQTNLLGLNATIEAARAGEYGRGFGIVAEEVRKLSTSSSESIQKIEVVLNRMKESINHILGNINETDILFQEQVAALEEMTANIEELNSTAMILEEMANEY</sequence>
<evidence type="ECO:0000259" key="4">
    <source>
        <dbReference type="PROSITE" id="PS50111"/>
    </source>
</evidence>
<protein>
    <submittedName>
        <fullName evidence="5">Chemotaxis protein</fullName>
    </submittedName>
</protein>
<dbReference type="RefSeq" id="WP_326828337.1">
    <property type="nucleotide sequence ID" value="NZ_JAHLPJ010000001.1"/>
</dbReference>
<comment type="caution">
    <text evidence="5">The sequence shown here is derived from an EMBL/GenBank/DDBJ whole genome shotgun (WGS) entry which is preliminary data.</text>
</comment>
<dbReference type="GO" id="GO:0007165">
    <property type="term" value="P:signal transduction"/>
    <property type="evidence" value="ECO:0007669"/>
    <property type="project" value="UniProtKB-KW"/>
</dbReference>
<feature type="domain" description="Methyl-accepting transducer" evidence="4">
    <location>
        <begin position="160"/>
        <end position="277"/>
    </location>
</feature>
<dbReference type="Proteomes" id="UP000469523">
    <property type="component" value="Unassembled WGS sequence"/>
</dbReference>
<reference evidence="5 6" key="1">
    <citation type="submission" date="2019-09" db="EMBL/GenBank/DDBJ databases">
        <title>In-depth cultivation of the pig gut microbiome towards novel bacterial diversity and tailored functional studies.</title>
        <authorList>
            <person name="Wylensek D."/>
            <person name="Hitch T.C.A."/>
            <person name="Clavel T."/>
        </authorList>
    </citation>
    <scope>NUCLEOTIDE SEQUENCE [LARGE SCALE GENOMIC DNA]</scope>
    <source>
        <strain evidence="5 6">WCA3-693-APC-4?</strain>
    </source>
</reference>
<dbReference type="AlphaFoldDB" id="A0A6N7XIW1"/>
<feature type="coiled-coil region" evidence="3">
    <location>
        <begin position="246"/>
        <end position="273"/>
    </location>
</feature>
<dbReference type="Pfam" id="PF00015">
    <property type="entry name" value="MCPsignal"/>
    <property type="match status" value="1"/>
</dbReference>
<dbReference type="Gene3D" id="1.10.287.950">
    <property type="entry name" value="Methyl-accepting chemotaxis protein"/>
    <property type="match status" value="1"/>
</dbReference>
<name>A0A6N7XIW1_9FIRM</name>
<accession>A0A6N7XIW1</accession>
<dbReference type="PROSITE" id="PS50111">
    <property type="entry name" value="CHEMOTAXIS_TRANSDUC_2"/>
    <property type="match status" value="1"/>
</dbReference>
<organism evidence="5 6">
    <name type="scientific">Tissierella pigra</name>
    <dbReference type="NCBI Taxonomy" id="2607614"/>
    <lineage>
        <taxon>Bacteria</taxon>
        <taxon>Bacillati</taxon>
        <taxon>Bacillota</taxon>
        <taxon>Tissierellia</taxon>
        <taxon>Tissierellales</taxon>
        <taxon>Tissierellaceae</taxon>
        <taxon>Tissierella</taxon>
    </lineage>
</organism>
<keyword evidence="1 2" id="KW-0807">Transducer</keyword>
<gene>
    <name evidence="5" type="ORF">FYJ83_10915</name>
</gene>